<dbReference type="EMBL" id="JASPKZ010002732">
    <property type="protein sequence ID" value="KAJ9594658.1"/>
    <property type="molecule type" value="Genomic_DNA"/>
</dbReference>
<dbReference type="Gene3D" id="3.50.50.60">
    <property type="entry name" value="FAD/NAD(P)-binding domain"/>
    <property type="match status" value="4"/>
</dbReference>
<evidence type="ECO:0000259" key="7">
    <source>
        <dbReference type="Pfam" id="PF05199"/>
    </source>
</evidence>
<dbReference type="Proteomes" id="UP001233999">
    <property type="component" value="Unassembled WGS sequence"/>
</dbReference>
<dbReference type="InterPro" id="IPR000172">
    <property type="entry name" value="GMC_OxRdtase_N"/>
</dbReference>
<dbReference type="PIRSF" id="PIRSF000137">
    <property type="entry name" value="Alcohol_oxidase"/>
    <property type="match status" value="1"/>
</dbReference>
<keyword evidence="4 5" id="KW-0274">FAD</keyword>
<dbReference type="Pfam" id="PF00732">
    <property type="entry name" value="GMC_oxred_N"/>
    <property type="match status" value="1"/>
</dbReference>
<name>A0AAD8ELH5_DIPPU</name>
<feature type="binding site" evidence="5">
    <location>
        <position position="224"/>
    </location>
    <ligand>
        <name>FAD</name>
        <dbReference type="ChEBI" id="CHEBI:57692"/>
    </ligand>
</feature>
<evidence type="ECO:0000256" key="5">
    <source>
        <dbReference type="PIRSR" id="PIRSR000137-2"/>
    </source>
</evidence>
<protein>
    <recommendedName>
        <fullName evidence="10">Glucose-methanol-choline oxidoreductase N-terminal domain-containing protein</fullName>
    </recommendedName>
</protein>
<dbReference type="Pfam" id="PF05199">
    <property type="entry name" value="GMC_oxred_C"/>
    <property type="match status" value="1"/>
</dbReference>
<dbReference type="GO" id="GO:0050660">
    <property type="term" value="F:flavin adenine dinucleotide binding"/>
    <property type="evidence" value="ECO:0007669"/>
    <property type="project" value="InterPro"/>
</dbReference>
<evidence type="ECO:0000256" key="4">
    <source>
        <dbReference type="ARBA" id="ARBA00022827"/>
    </source>
</evidence>
<evidence type="ECO:0000256" key="3">
    <source>
        <dbReference type="ARBA" id="ARBA00022630"/>
    </source>
</evidence>
<sequence length="539" mass="60523">MSWVPPDIASLCQPHIESTVVYHPQLCSCSSSLNCSGIPRTSTVPQNMTLSSGYNVHTQQQQDAEEFDFIIVGAGSAGCILLLEAGIEEPFVADIPAFAPLLRESNIAWILSERRGCEWARASQLYPFDSIPKHILLHFYSTHSKGGYQTVEWFPYQDDNIQVIVDSWKALGFPELDVNADSQIGVMVTQHTSRHGERLSTNAAFIRPIRRKRTNLTVRTQSHVTRVLIDPRTKHAFGVEYIRDGETNIRTVRARKEVIKFGIHTIQDLRVGDNLQDHVTISGVIFSLNKTATSASDDQRREDVQKYKATRKGPLSSTGPLQISVFAQTEYAESKYVPDVQMSFDAVSVQDFISNPQLEPNVQPLAYYDAINVRPIVLQPRSRGRVILNDTDPIWGPPLIFPNYFGEYPDLYVLVSGIRMALKTLYTEPFRHVGAALVAKPVPECAHIEFAVVDPHLKVHGIKNLRVIDASIMPKITRGNTNAPTIMIAEKGCDTKQPELFPSINNCSFPYRALQNIIFEERKWLITRAEISIAETRAN</sequence>
<dbReference type="GO" id="GO:0016614">
    <property type="term" value="F:oxidoreductase activity, acting on CH-OH group of donors"/>
    <property type="evidence" value="ECO:0007669"/>
    <property type="project" value="InterPro"/>
</dbReference>
<keyword evidence="3" id="KW-0285">Flavoprotein</keyword>
<feature type="domain" description="Glucose-methanol-choline oxidoreductase C-terminal" evidence="7">
    <location>
        <begin position="451"/>
        <end position="489"/>
    </location>
</feature>
<comment type="caution">
    <text evidence="8">The sequence shown here is derived from an EMBL/GenBank/DDBJ whole genome shotgun (WGS) entry which is preliminary data.</text>
</comment>
<dbReference type="PANTHER" id="PTHR11552">
    <property type="entry name" value="GLUCOSE-METHANOL-CHOLINE GMC OXIDOREDUCTASE"/>
    <property type="match status" value="1"/>
</dbReference>
<evidence type="ECO:0000256" key="1">
    <source>
        <dbReference type="ARBA" id="ARBA00001974"/>
    </source>
</evidence>
<dbReference type="SUPFAM" id="SSF51905">
    <property type="entry name" value="FAD/NAD(P)-binding domain"/>
    <property type="match status" value="1"/>
</dbReference>
<organism evidence="8 9">
    <name type="scientific">Diploptera punctata</name>
    <name type="common">Pacific beetle cockroach</name>
    <dbReference type="NCBI Taxonomy" id="6984"/>
    <lineage>
        <taxon>Eukaryota</taxon>
        <taxon>Metazoa</taxon>
        <taxon>Ecdysozoa</taxon>
        <taxon>Arthropoda</taxon>
        <taxon>Hexapoda</taxon>
        <taxon>Insecta</taxon>
        <taxon>Pterygota</taxon>
        <taxon>Neoptera</taxon>
        <taxon>Polyneoptera</taxon>
        <taxon>Dictyoptera</taxon>
        <taxon>Blattodea</taxon>
        <taxon>Blaberoidea</taxon>
        <taxon>Blaberidae</taxon>
        <taxon>Diplopterinae</taxon>
        <taxon>Diploptera</taxon>
    </lineage>
</organism>
<gene>
    <name evidence="8" type="ORF">L9F63_027355</name>
</gene>
<keyword evidence="9" id="KW-1185">Reference proteome</keyword>
<feature type="domain" description="Glucose-methanol-choline oxidoreductase N-terminal" evidence="6">
    <location>
        <begin position="152"/>
        <end position="259"/>
    </location>
</feature>
<evidence type="ECO:0000313" key="9">
    <source>
        <dbReference type="Proteomes" id="UP001233999"/>
    </source>
</evidence>
<accession>A0AAD8ELH5</accession>
<evidence type="ECO:0000256" key="2">
    <source>
        <dbReference type="ARBA" id="ARBA00010790"/>
    </source>
</evidence>
<dbReference type="SUPFAM" id="SSF54373">
    <property type="entry name" value="FAD-linked reductases, C-terminal domain"/>
    <property type="match status" value="1"/>
</dbReference>
<dbReference type="Gene3D" id="3.30.560.10">
    <property type="entry name" value="Glucose Oxidase, domain 3"/>
    <property type="match status" value="2"/>
</dbReference>
<dbReference type="PANTHER" id="PTHR11552:SF147">
    <property type="entry name" value="CHOLINE DEHYDROGENASE, MITOCHONDRIAL"/>
    <property type="match status" value="1"/>
</dbReference>
<evidence type="ECO:0000259" key="6">
    <source>
        <dbReference type="Pfam" id="PF00732"/>
    </source>
</evidence>
<evidence type="ECO:0008006" key="10">
    <source>
        <dbReference type="Google" id="ProtNLM"/>
    </source>
</evidence>
<comment type="cofactor">
    <cofactor evidence="1 5">
        <name>FAD</name>
        <dbReference type="ChEBI" id="CHEBI:57692"/>
    </cofactor>
</comment>
<evidence type="ECO:0000313" key="8">
    <source>
        <dbReference type="EMBL" id="KAJ9594658.1"/>
    </source>
</evidence>
<reference evidence="8" key="1">
    <citation type="journal article" date="2023" name="IScience">
        <title>Live-bearing cockroach genome reveals convergent evolutionary mechanisms linked to viviparity in insects and beyond.</title>
        <authorList>
            <person name="Fouks B."/>
            <person name="Harrison M.C."/>
            <person name="Mikhailova A.A."/>
            <person name="Marchal E."/>
            <person name="English S."/>
            <person name="Carruthers M."/>
            <person name="Jennings E.C."/>
            <person name="Chiamaka E.L."/>
            <person name="Frigard R.A."/>
            <person name="Pippel M."/>
            <person name="Attardo G.M."/>
            <person name="Benoit J.B."/>
            <person name="Bornberg-Bauer E."/>
            <person name="Tobe S.S."/>
        </authorList>
    </citation>
    <scope>NUCLEOTIDE SEQUENCE</scope>
    <source>
        <strain evidence="8">Stay&amp;Tobe</strain>
    </source>
</reference>
<reference evidence="8" key="2">
    <citation type="submission" date="2023-05" db="EMBL/GenBank/DDBJ databases">
        <authorList>
            <person name="Fouks B."/>
        </authorList>
    </citation>
    <scope>NUCLEOTIDE SEQUENCE</scope>
    <source>
        <strain evidence="8">Stay&amp;Tobe</strain>
        <tissue evidence="8">Testes</tissue>
    </source>
</reference>
<feature type="non-terminal residue" evidence="8">
    <location>
        <position position="1"/>
    </location>
</feature>
<dbReference type="InterPro" id="IPR007867">
    <property type="entry name" value="GMC_OxRtase_C"/>
</dbReference>
<comment type="similarity">
    <text evidence="2">Belongs to the GMC oxidoreductase family.</text>
</comment>
<proteinExistence type="inferred from homology"/>
<dbReference type="InterPro" id="IPR036188">
    <property type="entry name" value="FAD/NAD-bd_sf"/>
</dbReference>
<dbReference type="InterPro" id="IPR012132">
    <property type="entry name" value="GMC_OxRdtase"/>
</dbReference>
<dbReference type="AlphaFoldDB" id="A0AAD8ELH5"/>